<accession>A0A127K844</accession>
<dbReference type="EMBL" id="CP014646">
    <property type="protein sequence ID" value="AMO38140.1"/>
    <property type="molecule type" value="Genomic_DNA"/>
</dbReference>
<dbReference type="GO" id="GO:0015036">
    <property type="term" value="F:disulfide oxidoreductase activity"/>
    <property type="evidence" value="ECO:0007669"/>
    <property type="project" value="InterPro"/>
</dbReference>
<dbReference type="AlphaFoldDB" id="A0A127K844"/>
<dbReference type="Proteomes" id="UP000036902">
    <property type="component" value="Chromosome"/>
</dbReference>
<dbReference type="InterPro" id="IPR050553">
    <property type="entry name" value="Thioredoxin_ResA/DsbE_sf"/>
</dbReference>
<dbReference type="GO" id="GO:0017004">
    <property type="term" value="P:cytochrome complex assembly"/>
    <property type="evidence" value="ECO:0007669"/>
    <property type="project" value="UniProtKB-KW"/>
</dbReference>
<dbReference type="PANTHER" id="PTHR42852">
    <property type="entry name" value="THIOL:DISULFIDE INTERCHANGE PROTEIN DSBE"/>
    <property type="match status" value="1"/>
</dbReference>
<dbReference type="SUPFAM" id="SSF52833">
    <property type="entry name" value="Thioredoxin-like"/>
    <property type="match status" value="1"/>
</dbReference>
<dbReference type="KEGG" id="thu:AC731_015040"/>
<comment type="subcellular location">
    <subcellularLocation>
        <location evidence="1">Cell envelope</location>
    </subcellularLocation>
</comment>
<evidence type="ECO:0000256" key="1">
    <source>
        <dbReference type="ARBA" id="ARBA00004196"/>
    </source>
</evidence>
<evidence type="ECO:0000259" key="6">
    <source>
        <dbReference type="PROSITE" id="PS51352"/>
    </source>
</evidence>
<evidence type="ECO:0000313" key="8">
    <source>
        <dbReference type="Proteomes" id="UP000036902"/>
    </source>
</evidence>
<evidence type="ECO:0000256" key="3">
    <source>
        <dbReference type="ARBA" id="ARBA00022748"/>
    </source>
</evidence>
<gene>
    <name evidence="7" type="ORF">AC731_015040</name>
</gene>
<evidence type="ECO:0000256" key="5">
    <source>
        <dbReference type="ARBA" id="ARBA00023284"/>
    </source>
</evidence>
<evidence type="ECO:0000256" key="2">
    <source>
        <dbReference type="ARBA" id="ARBA00007758"/>
    </source>
</evidence>
<comment type="similarity">
    <text evidence="2">Belongs to the thioredoxin family. DsbE subfamily.</text>
</comment>
<dbReference type="InterPro" id="IPR004799">
    <property type="entry name" value="Periplasmic_diS_OxRdtase_DsbE"/>
</dbReference>
<proteinExistence type="inferred from homology"/>
<organism evidence="7 8">
    <name type="scientific">Thauera humireducens</name>
    <dbReference type="NCBI Taxonomy" id="1134435"/>
    <lineage>
        <taxon>Bacteria</taxon>
        <taxon>Pseudomonadati</taxon>
        <taxon>Pseudomonadota</taxon>
        <taxon>Betaproteobacteria</taxon>
        <taxon>Rhodocyclales</taxon>
        <taxon>Zoogloeaceae</taxon>
        <taxon>Thauera</taxon>
    </lineage>
</organism>
<keyword evidence="8" id="KW-1185">Reference proteome</keyword>
<sequence length="197" mass="21937">MKAKFLVPLLLFIGLAGFLAFGLTLNPREVPSPLIDKPAPNFSLARLDDPARPFALEEMKGQVWLLNVWASWCVACRQEHPLLVQMARQKIVPVVGLNYKEVRGDGAINARGMALEAETAMAIERARRWLTDHGDPYVLSVLDIDGRVGIDFGVYGVPETFLIDAEGRIRYKHIGPITPESLQQVILPKIEEVRRAG</sequence>
<dbReference type="PROSITE" id="PS00194">
    <property type="entry name" value="THIOREDOXIN_1"/>
    <property type="match status" value="1"/>
</dbReference>
<keyword evidence="4" id="KW-1015">Disulfide bond</keyword>
<feature type="domain" description="Thioredoxin" evidence="6">
    <location>
        <begin position="33"/>
        <end position="191"/>
    </location>
</feature>
<dbReference type="PROSITE" id="PS51352">
    <property type="entry name" value="THIOREDOXIN_2"/>
    <property type="match status" value="1"/>
</dbReference>
<dbReference type="CDD" id="cd03010">
    <property type="entry name" value="TlpA_like_DsbE"/>
    <property type="match status" value="1"/>
</dbReference>
<name>A0A127K844_9RHOO</name>
<dbReference type="InterPro" id="IPR013766">
    <property type="entry name" value="Thioredoxin_domain"/>
</dbReference>
<dbReference type="Gene3D" id="3.40.30.10">
    <property type="entry name" value="Glutaredoxin"/>
    <property type="match status" value="1"/>
</dbReference>
<evidence type="ECO:0000256" key="4">
    <source>
        <dbReference type="ARBA" id="ARBA00023157"/>
    </source>
</evidence>
<evidence type="ECO:0000313" key="7">
    <source>
        <dbReference type="EMBL" id="AMO38140.1"/>
    </source>
</evidence>
<dbReference type="RefSeq" id="WP_004257726.1">
    <property type="nucleotide sequence ID" value="NZ_CP014646.1"/>
</dbReference>
<dbReference type="STRING" id="1134435.AC731_015040"/>
<reference evidence="8" key="1">
    <citation type="submission" date="2016-03" db="EMBL/GenBank/DDBJ databases">
        <authorList>
            <person name="Ma C."/>
            <person name="Zhou S."/>
            <person name="Yang G."/>
        </authorList>
    </citation>
    <scope>NUCLEOTIDE SEQUENCE [LARGE SCALE GENOMIC DNA]</scope>
    <source>
        <strain evidence="8">SgZ-1</strain>
    </source>
</reference>
<keyword evidence="3" id="KW-0201">Cytochrome c-type biogenesis</keyword>
<dbReference type="PANTHER" id="PTHR42852:SF6">
    <property type="entry name" value="THIOL:DISULFIDE INTERCHANGE PROTEIN DSBE"/>
    <property type="match status" value="1"/>
</dbReference>
<dbReference type="InterPro" id="IPR013740">
    <property type="entry name" value="Redoxin"/>
</dbReference>
<dbReference type="GO" id="GO:0030288">
    <property type="term" value="C:outer membrane-bounded periplasmic space"/>
    <property type="evidence" value="ECO:0007669"/>
    <property type="project" value="InterPro"/>
</dbReference>
<protein>
    <submittedName>
        <fullName evidence="7">Thiol:disulfide interchange protein</fullName>
    </submittedName>
</protein>
<dbReference type="InterPro" id="IPR036249">
    <property type="entry name" value="Thioredoxin-like_sf"/>
</dbReference>
<dbReference type="Pfam" id="PF08534">
    <property type="entry name" value="Redoxin"/>
    <property type="match status" value="1"/>
</dbReference>
<dbReference type="InterPro" id="IPR017937">
    <property type="entry name" value="Thioredoxin_CS"/>
</dbReference>
<keyword evidence="5" id="KW-0676">Redox-active center</keyword>